<dbReference type="EMBL" id="DTHO01000022">
    <property type="protein sequence ID" value="HGG99319.1"/>
    <property type="molecule type" value="Genomic_DNA"/>
</dbReference>
<evidence type="ECO:0000259" key="1">
    <source>
        <dbReference type="PROSITE" id="PS51833"/>
    </source>
</evidence>
<dbReference type="InterPro" id="IPR013976">
    <property type="entry name" value="HDOD"/>
</dbReference>
<dbReference type="PANTHER" id="PTHR33525">
    <property type="match status" value="1"/>
</dbReference>
<dbReference type="PANTHER" id="PTHR33525:SF3">
    <property type="entry name" value="RIBONUCLEASE Y"/>
    <property type="match status" value="1"/>
</dbReference>
<protein>
    <submittedName>
        <fullName evidence="2">HDOD domain-containing protein</fullName>
    </submittedName>
</protein>
<accession>A0A7C4EK51</accession>
<dbReference type="Pfam" id="PF08668">
    <property type="entry name" value="HDOD"/>
    <property type="match status" value="1"/>
</dbReference>
<organism evidence="2">
    <name type="scientific">Thermodesulfovibrio aggregans</name>
    <dbReference type="NCBI Taxonomy" id="86166"/>
    <lineage>
        <taxon>Bacteria</taxon>
        <taxon>Pseudomonadati</taxon>
        <taxon>Nitrospirota</taxon>
        <taxon>Thermodesulfovibrionia</taxon>
        <taxon>Thermodesulfovibrionales</taxon>
        <taxon>Thermodesulfovibrionaceae</taxon>
        <taxon>Thermodesulfovibrio</taxon>
    </lineage>
</organism>
<gene>
    <name evidence="2" type="ORF">ENV75_02560</name>
</gene>
<name>A0A7C4EK51_9BACT</name>
<sequence>MESKIKVDIQMLKKLPTLSFSAEKIINLMAKESSHLEEFVDIIEKDPPIMSKVLGIGNIVYFGFYQPVTSIKDAILKIGFKLLKDIVLSVALFSLFKPMGEREKSYERLYRHSIATGAISQIISEKFLKDSTDNKFIAGILHDIGLFVLHYIYYDLFKQIEKEISEGASVLQAEKKIIGATHPEIGRWFAEIWGLPDFICEVIFYHHNIPEKTPYPEDVAVVQLSNFIAERLGYMPFEVESQSELHEGIFKILPVQDMDYLISELKEAISKVEQL</sequence>
<comment type="caution">
    <text evidence="2">The sequence shown here is derived from an EMBL/GenBank/DDBJ whole genome shotgun (WGS) entry which is preliminary data.</text>
</comment>
<evidence type="ECO:0000313" key="2">
    <source>
        <dbReference type="EMBL" id="HGG99319.1"/>
    </source>
</evidence>
<dbReference type="InterPro" id="IPR052340">
    <property type="entry name" value="RNase_Y/CdgJ"/>
</dbReference>
<dbReference type="SUPFAM" id="SSF109604">
    <property type="entry name" value="HD-domain/PDEase-like"/>
    <property type="match status" value="1"/>
</dbReference>
<proteinExistence type="predicted"/>
<feature type="domain" description="HDOD" evidence="1">
    <location>
        <begin position="15"/>
        <end position="209"/>
    </location>
</feature>
<dbReference type="Gene3D" id="1.10.3210.10">
    <property type="entry name" value="Hypothetical protein af1432"/>
    <property type="match status" value="1"/>
</dbReference>
<reference evidence="2" key="1">
    <citation type="journal article" date="2020" name="mSystems">
        <title>Genome- and Community-Level Interaction Insights into Carbon Utilization and Element Cycling Functions of Hydrothermarchaeota in Hydrothermal Sediment.</title>
        <authorList>
            <person name="Zhou Z."/>
            <person name="Liu Y."/>
            <person name="Xu W."/>
            <person name="Pan J."/>
            <person name="Luo Z.H."/>
            <person name="Li M."/>
        </authorList>
    </citation>
    <scope>NUCLEOTIDE SEQUENCE [LARGE SCALE GENOMIC DNA]</scope>
    <source>
        <strain evidence="2">SpSt-788</strain>
    </source>
</reference>
<dbReference type="CDD" id="cd00077">
    <property type="entry name" value="HDc"/>
    <property type="match status" value="1"/>
</dbReference>
<dbReference type="AlphaFoldDB" id="A0A7C4EK51"/>
<dbReference type="PROSITE" id="PS51833">
    <property type="entry name" value="HDOD"/>
    <property type="match status" value="1"/>
</dbReference>
<dbReference type="InterPro" id="IPR003607">
    <property type="entry name" value="HD/PDEase_dom"/>
</dbReference>